<dbReference type="Proteomes" id="UP000267535">
    <property type="component" value="Unassembled WGS sequence"/>
</dbReference>
<dbReference type="NCBIfam" id="TIGR01730">
    <property type="entry name" value="RND_mfp"/>
    <property type="match status" value="1"/>
</dbReference>
<organism evidence="6 7">
    <name type="scientific">Amphritea balenae</name>
    <dbReference type="NCBI Taxonomy" id="452629"/>
    <lineage>
        <taxon>Bacteria</taxon>
        <taxon>Pseudomonadati</taxon>
        <taxon>Pseudomonadota</taxon>
        <taxon>Gammaproteobacteria</taxon>
        <taxon>Oceanospirillales</taxon>
        <taxon>Oceanospirillaceae</taxon>
        <taxon>Amphritea</taxon>
    </lineage>
</organism>
<evidence type="ECO:0000313" key="6">
    <source>
        <dbReference type="EMBL" id="RRC98174.1"/>
    </source>
</evidence>
<comment type="caution">
    <text evidence="6">The sequence shown here is derived from an EMBL/GenBank/DDBJ whole genome shotgun (WGS) entry which is preliminary data.</text>
</comment>
<protein>
    <submittedName>
        <fullName evidence="6">Efflux RND transporter periplasmic adaptor subunit</fullName>
    </submittedName>
</protein>
<dbReference type="InterPro" id="IPR058647">
    <property type="entry name" value="BSH_CzcB-like"/>
</dbReference>
<accession>A0A3P1SMM6</accession>
<dbReference type="OrthoDB" id="9791520at2"/>
<feature type="signal peptide" evidence="3">
    <location>
        <begin position="1"/>
        <end position="21"/>
    </location>
</feature>
<name>A0A3P1SMM6_9GAMM</name>
<evidence type="ECO:0000256" key="1">
    <source>
        <dbReference type="ARBA" id="ARBA00009477"/>
    </source>
</evidence>
<dbReference type="GO" id="GO:0015562">
    <property type="term" value="F:efflux transmembrane transporter activity"/>
    <property type="evidence" value="ECO:0007669"/>
    <property type="project" value="TreeGrafter"/>
</dbReference>
<reference evidence="6 7" key="1">
    <citation type="submission" date="2018-11" db="EMBL/GenBank/DDBJ databases">
        <title>The draft genome sequence of Amphritea balenae JAMM 1525T.</title>
        <authorList>
            <person name="Fang Z."/>
            <person name="Zhang Y."/>
            <person name="Han X."/>
        </authorList>
    </citation>
    <scope>NUCLEOTIDE SEQUENCE [LARGE SCALE GENOMIC DNA]</scope>
    <source>
        <strain evidence="6 7">JAMM 1525</strain>
    </source>
</reference>
<feature type="domain" description="CusB-like beta-barrel" evidence="4">
    <location>
        <begin position="208"/>
        <end position="278"/>
    </location>
</feature>
<dbReference type="InterPro" id="IPR006143">
    <property type="entry name" value="RND_pump_MFP"/>
</dbReference>
<keyword evidence="2" id="KW-0175">Coiled coil</keyword>
<evidence type="ECO:0000313" key="7">
    <source>
        <dbReference type="Proteomes" id="UP000267535"/>
    </source>
</evidence>
<dbReference type="Pfam" id="PF25973">
    <property type="entry name" value="BSH_CzcB"/>
    <property type="match status" value="1"/>
</dbReference>
<dbReference type="PANTHER" id="PTHR30469">
    <property type="entry name" value="MULTIDRUG RESISTANCE PROTEIN MDTA"/>
    <property type="match status" value="1"/>
</dbReference>
<dbReference type="RefSeq" id="WP_124926755.1">
    <property type="nucleotide sequence ID" value="NZ_BMOH01000007.1"/>
</dbReference>
<evidence type="ECO:0000259" key="5">
    <source>
        <dbReference type="Pfam" id="PF25973"/>
    </source>
</evidence>
<dbReference type="SUPFAM" id="SSF111369">
    <property type="entry name" value="HlyD-like secretion proteins"/>
    <property type="match status" value="1"/>
</dbReference>
<dbReference type="Gene3D" id="2.40.30.170">
    <property type="match status" value="1"/>
</dbReference>
<dbReference type="Gene3D" id="1.10.287.470">
    <property type="entry name" value="Helix hairpin bin"/>
    <property type="match status" value="1"/>
</dbReference>
<dbReference type="PANTHER" id="PTHR30469:SF15">
    <property type="entry name" value="HLYD FAMILY OF SECRETION PROTEINS"/>
    <property type="match status" value="1"/>
</dbReference>
<proteinExistence type="inferred from homology"/>
<evidence type="ECO:0000259" key="4">
    <source>
        <dbReference type="Pfam" id="PF25954"/>
    </source>
</evidence>
<dbReference type="AlphaFoldDB" id="A0A3P1SMM6"/>
<evidence type="ECO:0000256" key="2">
    <source>
        <dbReference type="SAM" id="Coils"/>
    </source>
</evidence>
<feature type="coiled-coil region" evidence="2">
    <location>
        <begin position="76"/>
        <end position="161"/>
    </location>
</feature>
<gene>
    <name evidence="6" type="ORF">EHS89_13825</name>
</gene>
<sequence length="302" mass="33247">MKKQVTFSLSALMLTAHISFAAETDQYWVVTDNNTLPEMDCVMEPSEVVDVGSAVPGIVEKIYAQPSDQVKTGAILMQLESDVERAAAELANTRARLNTAILLRKESVAFGELTEQRNQGLLKKAVISKQEMDQLQTETRMARLQVRQERENKLLATLESKRADAVLERRIIRSPVDGVVMERFKATGEYVDEGPVMKVARLDPLKIEVVIPVDFLGRINPEMAAEITPVVTAAKTYLAQVDRIDPVADAASGTFAVRLSLPNPGYLIPAGIRCRVNFLPAEQTVQHNLQEPAGVTPVGQLN</sequence>
<keyword evidence="7" id="KW-1185">Reference proteome</keyword>
<dbReference type="Pfam" id="PF25954">
    <property type="entry name" value="Beta-barrel_RND_2"/>
    <property type="match status" value="1"/>
</dbReference>
<feature type="chain" id="PRO_5018010617" evidence="3">
    <location>
        <begin position="22"/>
        <end position="302"/>
    </location>
</feature>
<dbReference type="GO" id="GO:1990281">
    <property type="term" value="C:efflux pump complex"/>
    <property type="evidence" value="ECO:0007669"/>
    <property type="project" value="TreeGrafter"/>
</dbReference>
<dbReference type="EMBL" id="RQXV01000008">
    <property type="protein sequence ID" value="RRC98174.1"/>
    <property type="molecule type" value="Genomic_DNA"/>
</dbReference>
<feature type="domain" description="CzcB-like barrel-sandwich hybrid" evidence="5">
    <location>
        <begin position="48"/>
        <end position="193"/>
    </location>
</feature>
<keyword evidence="3" id="KW-0732">Signal</keyword>
<dbReference type="InterPro" id="IPR058792">
    <property type="entry name" value="Beta-barrel_RND_2"/>
</dbReference>
<dbReference type="Gene3D" id="2.40.50.100">
    <property type="match status" value="1"/>
</dbReference>
<comment type="similarity">
    <text evidence="1">Belongs to the membrane fusion protein (MFP) (TC 8.A.1) family.</text>
</comment>
<evidence type="ECO:0000256" key="3">
    <source>
        <dbReference type="SAM" id="SignalP"/>
    </source>
</evidence>